<feature type="non-terminal residue" evidence="4">
    <location>
        <position position="1"/>
    </location>
</feature>
<dbReference type="AlphaFoldDB" id="V5GWJ6"/>
<reference evidence="4" key="1">
    <citation type="submission" date="2013-07" db="EMBL/GenBank/DDBJ databases">
        <title>Midgut Transcriptome Profiling of Anoplphora glabripennis, a Lignocellulose Degrading, Wood-Boring Cerambycid.</title>
        <authorList>
            <person name="Scully E.D."/>
            <person name="Hoover K."/>
            <person name="Carlson J.E."/>
            <person name="Tien M."/>
            <person name="Geib S.M."/>
        </authorList>
    </citation>
    <scope>NUCLEOTIDE SEQUENCE</scope>
</reference>
<evidence type="ECO:0000256" key="1">
    <source>
        <dbReference type="SAM" id="Coils"/>
    </source>
</evidence>
<evidence type="ECO:0000256" key="2">
    <source>
        <dbReference type="SAM" id="MobiDB-lite"/>
    </source>
</evidence>
<evidence type="ECO:0000313" key="4">
    <source>
        <dbReference type="EMBL" id="JAB64618.1"/>
    </source>
</evidence>
<feature type="compositionally biased region" description="Basic and acidic residues" evidence="2">
    <location>
        <begin position="103"/>
        <end position="116"/>
    </location>
</feature>
<name>V5GWJ6_ANOGL</name>
<accession>V5GWJ6</accession>
<feature type="signal peptide" evidence="3">
    <location>
        <begin position="1"/>
        <end position="18"/>
    </location>
</feature>
<feature type="coiled-coil region" evidence="1">
    <location>
        <begin position="335"/>
        <end position="404"/>
    </location>
</feature>
<proteinExistence type="predicted"/>
<keyword evidence="1" id="KW-0175">Coiled coil</keyword>
<feature type="region of interest" description="Disordered" evidence="2">
    <location>
        <begin position="92"/>
        <end position="121"/>
    </location>
</feature>
<evidence type="ECO:0000256" key="3">
    <source>
        <dbReference type="SAM" id="SignalP"/>
    </source>
</evidence>
<feature type="chain" id="PRO_5004734238" evidence="3">
    <location>
        <begin position="19"/>
        <end position="459"/>
    </location>
</feature>
<protein>
    <submittedName>
        <fullName evidence="4">Uncharacterized protein</fullName>
    </submittedName>
</protein>
<sequence length="459" mass="51704">VLKMKCILLLSFVALCYSFPHGYDNTFGNPSGRNININEDGTIVITGANGKRITITKDIGTSGQKNVDISVSGPNMPTKRIQINDQNKLSITGQDEYGSESDESLRDKRSSKDSKKQRGQGDTLTKILAAYQGDVDQTSYQQLLNEVNAAVQAGQLSSSVYDILQNLSQVQGQVGQEGYWGRQQGIIGTQRQASVLDLLREQAIAQKLQQLQQEQQYQQLLQQQQQYQQGVRSPIYVTQGPLGQRSQVLDVPVGTNQQILERVHMWGPQAASYQRGLDVVGQQGIGGIRYISGTGSSVGRTLWQPTVRDLLYGQQVGPIGQSISGKLSEVIEEEREILDQQRQIQLQQLQQEREQQQLLTQQLIQQQQQQEQQRQQQLLQQVQQQQLQQQEELWEMQKQQQQQTNLRDYLLSGGRTNIQTRGQQGLWQQQPSVYSQEGLSGGYGQGSPRIQRYNVPLIL</sequence>
<keyword evidence="3" id="KW-0732">Signal</keyword>
<dbReference type="EMBL" id="GALX01003848">
    <property type="protein sequence ID" value="JAB64618.1"/>
    <property type="molecule type" value="Transcribed_RNA"/>
</dbReference>
<organism evidence="4">
    <name type="scientific">Anoplophora glabripennis</name>
    <name type="common">Asian longhorn beetle</name>
    <name type="synonym">Anoplophora nobilis</name>
    <dbReference type="NCBI Taxonomy" id="217634"/>
    <lineage>
        <taxon>Eukaryota</taxon>
        <taxon>Metazoa</taxon>
        <taxon>Ecdysozoa</taxon>
        <taxon>Arthropoda</taxon>
        <taxon>Hexapoda</taxon>
        <taxon>Insecta</taxon>
        <taxon>Pterygota</taxon>
        <taxon>Neoptera</taxon>
        <taxon>Endopterygota</taxon>
        <taxon>Coleoptera</taxon>
        <taxon>Polyphaga</taxon>
        <taxon>Cucujiformia</taxon>
        <taxon>Chrysomeloidea</taxon>
        <taxon>Cerambycidae</taxon>
        <taxon>Lamiinae</taxon>
        <taxon>Lamiini</taxon>
        <taxon>Anoplophora</taxon>
    </lineage>
</organism>